<dbReference type="SUPFAM" id="SSF103481">
    <property type="entry name" value="Multidrug resistance efflux transporter EmrE"/>
    <property type="match status" value="1"/>
</dbReference>
<name>A0A5M6CW02_9BACT</name>
<feature type="transmembrane region" description="Helical" evidence="1">
    <location>
        <begin position="278"/>
        <end position="295"/>
    </location>
</feature>
<reference evidence="2 3" key="1">
    <citation type="submission" date="2019-09" db="EMBL/GenBank/DDBJ databases">
        <title>Genome sequence and assembly of Adhaeribacter sp.</title>
        <authorList>
            <person name="Chhetri G."/>
        </authorList>
    </citation>
    <scope>NUCLEOTIDE SEQUENCE [LARGE SCALE GENOMIC DNA]</scope>
    <source>
        <strain evidence="2 3">DK36</strain>
    </source>
</reference>
<dbReference type="AlphaFoldDB" id="A0A5M6CW02"/>
<keyword evidence="1" id="KW-0812">Transmembrane</keyword>
<gene>
    <name evidence="2" type="ORF">F0145_24770</name>
</gene>
<feature type="transmembrane region" description="Helical" evidence="1">
    <location>
        <begin position="250"/>
        <end position="271"/>
    </location>
</feature>
<dbReference type="Gene3D" id="1.10.3730.20">
    <property type="match status" value="1"/>
</dbReference>
<keyword evidence="1" id="KW-1133">Transmembrane helix</keyword>
<feature type="transmembrane region" description="Helical" evidence="1">
    <location>
        <begin position="151"/>
        <end position="174"/>
    </location>
</feature>
<keyword evidence="1" id="KW-0472">Membrane</keyword>
<evidence type="ECO:0000313" key="3">
    <source>
        <dbReference type="Proteomes" id="UP000323426"/>
    </source>
</evidence>
<keyword evidence="3" id="KW-1185">Reference proteome</keyword>
<sequence>MIYLLACVSCTVFLILTFKFYEIFRVPTFPAIVVNYITCTVVGFLQFSPVPALNQVLETKWFSFALLLGSLFIFTFYLIAITAQRVGVTAASVASKISLVIPVLVSLLVLQNNLKNYSWLNYLGMGVALIAIMLSSLPARSNAEADATKPALASLALPLLIFFFSGIGDALINYTNHYYLTSAEAGVFTTFSFATSATLGTLILLYQAIFKRNLFNFRSLVGGVVLGIPNYFSIYFLLKSLSAFNNDGAFLYPVINICIILLGMVAAYILFKERLSRVNLAGVAAAVLALVLLSYQEISEYLTTK</sequence>
<feature type="transmembrane region" description="Helical" evidence="1">
    <location>
        <begin position="119"/>
        <end position="139"/>
    </location>
</feature>
<feature type="transmembrane region" description="Helical" evidence="1">
    <location>
        <begin position="61"/>
        <end position="81"/>
    </location>
</feature>
<organism evidence="2 3">
    <name type="scientific">Adhaeribacter rhizoryzae</name>
    <dbReference type="NCBI Taxonomy" id="2607907"/>
    <lineage>
        <taxon>Bacteria</taxon>
        <taxon>Pseudomonadati</taxon>
        <taxon>Bacteroidota</taxon>
        <taxon>Cytophagia</taxon>
        <taxon>Cytophagales</taxon>
        <taxon>Hymenobacteraceae</taxon>
        <taxon>Adhaeribacter</taxon>
    </lineage>
</organism>
<dbReference type="InterPro" id="IPR037185">
    <property type="entry name" value="EmrE-like"/>
</dbReference>
<comment type="caution">
    <text evidence="2">The sequence shown here is derived from an EMBL/GenBank/DDBJ whole genome shotgun (WGS) entry which is preliminary data.</text>
</comment>
<evidence type="ECO:0000256" key="1">
    <source>
        <dbReference type="SAM" id="Phobius"/>
    </source>
</evidence>
<dbReference type="Proteomes" id="UP000323426">
    <property type="component" value="Unassembled WGS sequence"/>
</dbReference>
<accession>A0A5M6CW02</accession>
<evidence type="ECO:0008006" key="4">
    <source>
        <dbReference type="Google" id="ProtNLM"/>
    </source>
</evidence>
<dbReference type="EMBL" id="VWSF01000034">
    <property type="protein sequence ID" value="KAA5539253.1"/>
    <property type="molecule type" value="Genomic_DNA"/>
</dbReference>
<feature type="transmembrane region" description="Helical" evidence="1">
    <location>
        <begin position="220"/>
        <end position="238"/>
    </location>
</feature>
<feature type="transmembrane region" description="Helical" evidence="1">
    <location>
        <begin position="186"/>
        <end position="208"/>
    </location>
</feature>
<feature type="transmembrane region" description="Helical" evidence="1">
    <location>
        <begin position="93"/>
        <end position="113"/>
    </location>
</feature>
<evidence type="ECO:0000313" key="2">
    <source>
        <dbReference type="EMBL" id="KAA5539253.1"/>
    </source>
</evidence>
<dbReference type="RefSeq" id="WP_150093158.1">
    <property type="nucleotide sequence ID" value="NZ_VWSF01000034.1"/>
</dbReference>
<protein>
    <recommendedName>
        <fullName evidence="4">DMT family transporter</fullName>
    </recommendedName>
</protein>
<proteinExistence type="predicted"/>